<organism evidence="6 7">
    <name type="scientific">Malassezia equina</name>
    <dbReference type="NCBI Taxonomy" id="1381935"/>
    <lineage>
        <taxon>Eukaryota</taxon>
        <taxon>Fungi</taxon>
        <taxon>Dikarya</taxon>
        <taxon>Basidiomycota</taxon>
        <taxon>Ustilaginomycotina</taxon>
        <taxon>Malasseziomycetes</taxon>
        <taxon>Malasseziales</taxon>
        <taxon>Malasseziaceae</taxon>
        <taxon>Malassezia</taxon>
    </lineage>
</organism>
<dbReference type="GO" id="GO:0000324">
    <property type="term" value="C:fungal-type vacuole"/>
    <property type="evidence" value="ECO:0007669"/>
    <property type="project" value="TreeGrafter"/>
</dbReference>
<gene>
    <name evidence="6" type="primary">CPR2</name>
    <name evidence="6" type="ORF">MEQU1_000417</name>
</gene>
<dbReference type="PROSITE" id="PS00170">
    <property type="entry name" value="CSA_PPIASE_1"/>
    <property type="match status" value="1"/>
</dbReference>
<dbReference type="PIRSF" id="PIRSF001467">
    <property type="entry name" value="Peptidylpro_ismrse"/>
    <property type="match status" value="1"/>
</dbReference>
<feature type="chain" id="PRO_5041771659" description="Peptidyl-prolyl cis-trans isomerase" evidence="4">
    <location>
        <begin position="22"/>
        <end position="201"/>
    </location>
</feature>
<dbReference type="PRINTS" id="PR00153">
    <property type="entry name" value="CSAPPISMRASE"/>
</dbReference>
<dbReference type="GO" id="GO:0003755">
    <property type="term" value="F:peptidyl-prolyl cis-trans isomerase activity"/>
    <property type="evidence" value="ECO:0007669"/>
    <property type="project" value="UniProtKB-UniRule"/>
</dbReference>
<dbReference type="Gene3D" id="2.40.100.10">
    <property type="entry name" value="Cyclophilin-like"/>
    <property type="match status" value="1"/>
</dbReference>
<evidence type="ECO:0000256" key="1">
    <source>
        <dbReference type="ARBA" id="ARBA00000971"/>
    </source>
</evidence>
<dbReference type="PANTHER" id="PTHR11071:SF561">
    <property type="entry name" value="PEPTIDYL-PROLYL CIS-TRANS ISOMERASE D-RELATED"/>
    <property type="match status" value="1"/>
</dbReference>
<dbReference type="GO" id="GO:0005783">
    <property type="term" value="C:endoplasmic reticulum"/>
    <property type="evidence" value="ECO:0007669"/>
    <property type="project" value="TreeGrafter"/>
</dbReference>
<keyword evidence="4" id="KW-0732">Signal</keyword>
<keyword evidence="3 4" id="KW-0413">Isomerase</keyword>
<keyword evidence="2 4" id="KW-0697">Rotamase</keyword>
<proteinExistence type="inferred from homology"/>
<dbReference type="InterPro" id="IPR029000">
    <property type="entry name" value="Cyclophilin-like_dom_sf"/>
</dbReference>
<protein>
    <recommendedName>
        <fullName evidence="4">Peptidyl-prolyl cis-trans isomerase</fullName>
        <shortName evidence="4">PPIase</shortName>
        <ecNumber evidence="4">5.2.1.8</ecNumber>
    </recommendedName>
</protein>
<dbReference type="PROSITE" id="PS50072">
    <property type="entry name" value="CSA_PPIASE_2"/>
    <property type="match status" value="1"/>
</dbReference>
<evidence type="ECO:0000256" key="4">
    <source>
        <dbReference type="RuleBase" id="RU363019"/>
    </source>
</evidence>
<keyword evidence="7" id="KW-1185">Reference proteome</keyword>
<sequence>MNFSVVRLLLAFFATVSVALALSHADAKITHQVFFDMEHGDKSIGRIVLGLYGETVPRTVENFVALAERDQGNGYKGSIFHRVIKNFMIQGGDYTRGDGRGGLSIWGKSFADENFELVHEGPGVLSMANAGSDSNGSQFFITTVKTPWLDGRHVVFGRVLEGMDVVEYIENVKTAPGDRPIDEVKIFDAGVLSDTPGKDEL</sequence>
<feature type="domain" description="PPIase cyclophilin-type" evidence="5">
    <location>
        <begin position="34"/>
        <end position="191"/>
    </location>
</feature>
<comment type="similarity">
    <text evidence="4">Belongs to the cyclophilin-type PPIase family.</text>
</comment>
<dbReference type="FunFam" id="2.40.100.10:FF:000001">
    <property type="entry name" value="Peptidyl-prolyl cis-trans isomerase"/>
    <property type="match status" value="1"/>
</dbReference>
<dbReference type="GO" id="GO:0016018">
    <property type="term" value="F:cyclosporin A binding"/>
    <property type="evidence" value="ECO:0007669"/>
    <property type="project" value="TreeGrafter"/>
</dbReference>
<dbReference type="Pfam" id="PF00160">
    <property type="entry name" value="Pro_isomerase"/>
    <property type="match status" value="1"/>
</dbReference>
<dbReference type="Proteomes" id="UP001214415">
    <property type="component" value="Chromosome 1"/>
</dbReference>
<evidence type="ECO:0000313" key="6">
    <source>
        <dbReference type="EMBL" id="WFD21761.1"/>
    </source>
</evidence>
<name>A0AAF0EBU6_9BASI</name>
<dbReference type="InterPro" id="IPR020892">
    <property type="entry name" value="Cyclophilin-type_PPIase_CS"/>
</dbReference>
<dbReference type="EC" id="5.2.1.8" evidence="4"/>
<dbReference type="InterPro" id="IPR002130">
    <property type="entry name" value="Cyclophilin-type_PPIase_dom"/>
</dbReference>
<evidence type="ECO:0000256" key="3">
    <source>
        <dbReference type="ARBA" id="ARBA00023235"/>
    </source>
</evidence>
<dbReference type="PANTHER" id="PTHR11071">
    <property type="entry name" value="PEPTIDYL-PROLYL CIS-TRANS ISOMERASE"/>
    <property type="match status" value="1"/>
</dbReference>
<comment type="catalytic activity">
    <reaction evidence="1 4">
        <text>[protein]-peptidylproline (omega=180) = [protein]-peptidylproline (omega=0)</text>
        <dbReference type="Rhea" id="RHEA:16237"/>
        <dbReference type="Rhea" id="RHEA-COMP:10747"/>
        <dbReference type="Rhea" id="RHEA-COMP:10748"/>
        <dbReference type="ChEBI" id="CHEBI:83833"/>
        <dbReference type="ChEBI" id="CHEBI:83834"/>
        <dbReference type="EC" id="5.2.1.8"/>
    </reaction>
</comment>
<reference evidence="6" key="1">
    <citation type="submission" date="2023-03" db="EMBL/GenBank/DDBJ databases">
        <title>Mating type loci evolution in Malassezia.</title>
        <authorList>
            <person name="Coelho M.A."/>
        </authorList>
    </citation>
    <scope>NUCLEOTIDE SEQUENCE</scope>
    <source>
        <strain evidence="6">CBS 12830</strain>
    </source>
</reference>
<dbReference type="AlphaFoldDB" id="A0AAF0EBU6"/>
<evidence type="ECO:0000256" key="2">
    <source>
        <dbReference type="ARBA" id="ARBA00023110"/>
    </source>
</evidence>
<accession>A0AAF0EBU6</accession>
<dbReference type="EMBL" id="CP119900">
    <property type="protein sequence ID" value="WFD21761.1"/>
    <property type="molecule type" value="Genomic_DNA"/>
</dbReference>
<evidence type="ECO:0000259" key="5">
    <source>
        <dbReference type="PROSITE" id="PS50072"/>
    </source>
</evidence>
<dbReference type="InterPro" id="IPR024936">
    <property type="entry name" value="Cyclophilin-type_PPIase"/>
</dbReference>
<dbReference type="GO" id="GO:0006457">
    <property type="term" value="P:protein folding"/>
    <property type="evidence" value="ECO:0007669"/>
    <property type="project" value="InterPro"/>
</dbReference>
<evidence type="ECO:0000313" key="7">
    <source>
        <dbReference type="Proteomes" id="UP001214415"/>
    </source>
</evidence>
<comment type="function">
    <text evidence="4">PPIases accelerate the folding of proteins. It catalyzes the cis-trans isomerization of proline imidic peptide bonds in oligopeptides.</text>
</comment>
<feature type="signal peptide" evidence="4">
    <location>
        <begin position="1"/>
        <end position="21"/>
    </location>
</feature>
<dbReference type="SUPFAM" id="SSF50891">
    <property type="entry name" value="Cyclophilin-like"/>
    <property type="match status" value="1"/>
</dbReference>